<keyword evidence="8 12" id="KW-0798">TonB box</keyword>
<dbReference type="Proteomes" id="UP000524404">
    <property type="component" value="Unassembled WGS sequence"/>
</dbReference>
<evidence type="ECO:0000256" key="5">
    <source>
        <dbReference type="ARBA" id="ARBA00022692"/>
    </source>
</evidence>
<evidence type="ECO:0000256" key="1">
    <source>
        <dbReference type="ARBA" id="ARBA00004571"/>
    </source>
</evidence>
<keyword evidence="10 11" id="KW-0998">Cell outer membrane</keyword>
<keyword evidence="5 11" id="KW-0812">Transmembrane</keyword>
<dbReference type="AlphaFoldDB" id="A0A841EHA0"/>
<keyword evidence="16" id="KW-0675">Receptor</keyword>
<evidence type="ECO:0000313" key="17">
    <source>
        <dbReference type="Proteomes" id="UP000524404"/>
    </source>
</evidence>
<dbReference type="Pfam" id="PF00593">
    <property type="entry name" value="TonB_dep_Rec_b-barrel"/>
    <property type="match status" value="1"/>
</dbReference>
<dbReference type="InterPro" id="IPR037066">
    <property type="entry name" value="Plug_dom_sf"/>
</dbReference>
<comment type="subcellular location">
    <subcellularLocation>
        <location evidence="1 11">Cell outer membrane</location>
        <topology evidence="1 11">Multi-pass membrane protein</topology>
    </subcellularLocation>
</comment>
<evidence type="ECO:0000256" key="3">
    <source>
        <dbReference type="ARBA" id="ARBA00022452"/>
    </source>
</evidence>
<dbReference type="PANTHER" id="PTHR32552">
    <property type="entry name" value="FERRICHROME IRON RECEPTOR-RELATED"/>
    <property type="match status" value="1"/>
</dbReference>
<protein>
    <submittedName>
        <fullName evidence="16">Outer membrane receptor protein involved in Fe transport</fullName>
    </submittedName>
</protein>
<dbReference type="InterPro" id="IPR039426">
    <property type="entry name" value="TonB-dep_rcpt-like"/>
</dbReference>
<feature type="domain" description="TonB-dependent receptor-like beta-barrel" evidence="14">
    <location>
        <begin position="328"/>
        <end position="695"/>
    </location>
</feature>
<reference evidence="16 17" key="1">
    <citation type="submission" date="2020-08" db="EMBL/GenBank/DDBJ databases">
        <title>Functional genomics of gut bacteria from endangered species of beetles.</title>
        <authorList>
            <person name="Carlos-Shanley C."/>
        </authorList>
    </citation>
    <scope>NUCLEOTIDE SEQUENCE [LARGE SCALE GENOMIC DNA]</scope>
    <source>
        <strain evidence="16 17">S00070</strain>
    </source>
</reference>
<dbReference type="Gene3D" id="2.40.170.20">
    <property type="entry name" value="TonB-dependent receptor, beta-barrel domain"/>
    <property type="match status" value="1"/>
</dbReference>
<keyword evidence="4" id="KW-0410">Iron transport</keyword>
<feature type="chain" id="PRO_5032561764" evidence="13">
    <location>
        <begin position="19"/>
        <end position="739"/>
    </location>
</feature>
<evidence type="ECO:0000256" key="12">
    <source>
        <dbReference type="RuleBase" id="RU003357"/>
    </source>
</evidence>
<comment type="similarity">
    <text evidence="11 12">Belongs to the TonB-dependent receptor family.</text>
</comment>
<dbReference type="InterPro" id="IPR000531">
    <property type="entry name" value="Beta-barrel_TonB"/>
</dbReference>
<dbReference type="Gene3D" id="2.170.130.10">
    <property type="entry name" value="TonB-dependent receptor, plug domain"/>
    <property type="match status" value="1"/>
</dbReference>
<evidence type="ECO:0000256" key="8">
    <source>
        <dbReference type="ARBA" id="ARBA00023077"/>
    </source>
</evidence>
<keyword evidence="7" id="KW-0406">Ion transport</keyword>
<proteinExistence type="inferred from homology"/>
<evidence type="ECO:0000259" key="14">
    <source>
        <dbReference type="Pfam" id="PF00593"/>
    </source>
</evidence>
<evidence type="ECO:0000256" key="2">
    <source>
        <dbReference type="ARBA" id="ARBA00022448"/>
    </source>
</evidence>
<organism evidence="16 17">
    <name type="scientific">Arcicella rosea</name>
    <dbReference type="NCBI Taxonomy" id="502909"/>
    <lineage>
        <taxon>Bacteria</taxon>
        <taxon>Pseudomonadati</taxon>
        <taxon>Bacteroidota</taxon>
        <taxon>Cytophagia</taxon>
        <taxon>Cytophagales</taxon>
        <taxon>Flectobacillaceae</taxon>
        <taxon>Arcicella</taxon>
    </lineage>
</organism>
<dbReference type="GO" id="GO:0006826">
    <property type="term" value="P:iron ion transport"/>
    <property type="evidence" value="ECO:0007669"/>
    <property type="project" value="UniProtKB-KW"/>
</dbReference>
<dbReference type="PANTHER" id="PTHR32552:SF81">
    <property type="entry name" value="TONB-DEPENDENT OUTER MEMBRANE RECEPTOR"/>
    <property type="match status" value="1"/>
</dbReference>
<evidence type="ECO:0000256" key="10">
    <source>
        <dbReference type="ARBA" id="ARBA00023237"/>
    </source>
</evidence>
<evidence type="ECO:0000256" key="4">
    <source>
        <dbReference type="ARBA" id="ARBA00022496"/>
    </source>
</evidence>
<dbReference type="GO" id="GO:0009279">
    <property type="term" value="C:cell outer membrane"/>
    <property type="evidence" value="ECO:0007669"/>
    <property type="project" value="UniProtKB-SubCell"/>
</dbReference>
<keyword evidence="2 11" id="KW-0813">Transport</keyword>
<dbReference type="InterPro" id="IPR012910">
    <property type="entry name" value="Plug_dom"/>
</dbReference>
<accession>A0A841EHA0</accession>
<keyword evidence="6" id="KW-0408">Iron</keyword>
<dbReference type="SUPFAM" id="SSF56935">
    <property type="entry name" value="Porins"/>
    <property type="match status" value="1"/>
</dbReference>
<evidence type="ECO:0000256" key="9">
    <source>
        <dbReference type="ARBA" id="ARBA00023136"/>
    </source>
</evidence>
<evidence type="ECO:0000313" key="16">
    <source>
        <dbReference type="EMBL" id="MBB6003567.1"/>
    </source>
</evidence>
<keyword evidence="9 11" id="KW-0472">Membrane</keyword>
<feature type="signal peptide" evidence="13">
    <location>
        <begin position="1"/>
        <end position="18"/>
    </location>
</feature>
<dbReference type="Pfam" id="PF13715">
    <property type="entry name" value="CarbopepD_reg_2"/>
    <property type="match status" value="1"/>
</dbReference>
<keyword evidence="3 11" id="KW-1134">Transmembrane beta strand</keyword>
<evidence type="ECO:0000259" key="15">
    <source>
        <dbReference type="Pfam" id="PF07715"/>
    </source>
</evidence>
<evidence type="ECO:0000256" key="11">
    <source>
        <dbReference type="PROSITE-ProRule" id="PRU01360"/>
    </source>
</evidence>
<dbReference type="InterPro" id="IPR008969">
    <property type="entry name" value="CarboxyPept-like_regulatory"/>
</dbReference>
<comment type="caution">
    <text evidence="16">The sequence shown here is derived from an EMBL/GenBank/DDBJ whole genome shotgun (WGS) entry which is preliminary data.</text>
</comment>
<evidence type="ECO:0000256" key="13">
    <source>
        <dbReference type="SAM" id="SignalP"/>
    </source>
</evidence>
<keyword evidence="17" id="KW-1185">Reference proteome</keyword>
<dbReference type="PROSITE" id="PS52016">
    <property type="entry name" value="TONB_DEPENDENT_REC_3"/>
    <property type="match status" value="1"/>
</dbReference>
<dbReference type="EMBL" id="JACHKT010000014">
    <property type="protein sequence ID" value="MBB6003567.1"/>
    <property type="molecule type" value="Genomic_DNA"/>
</dbReference>
<evidence type="ECO:0000256" key="6">
    <source>
        <dbReference type="ARBA" id="ARBA00023004"/>
    </source>
</evidence>
<keyword evidence="13" id="KW-0732">Signal</keyword>
<gene>
    <name evidence="16" type="ORF">HNP25_002225</name>
</gene>
<evidence type="ECO:0000256" key="7">
    <source>
        <dbReference type="ARBA" id="ARBA00023065"/>
    </source>
</evidence>
<name>A0A841EHA0_9BACT</name>
<dbReference type="Pfam" id="PF07715">
    <property type="entry name" value="Plug"/>
    <property type="match status" value="1"/>
</dbReference>
<dbReference type="SUPFAM" id="SSF49464">
    <property type="entry name" value="Carboxypeptidase regulatory domain-like"/>
    <property type="match status" value="1"/>
</dbReference>
<dbReference type="RefSeq" id="WP_184134097.1">
    <property type="nucleotide sequence ID" value="NZ_JACHKT010000014.1"/>
</dbReference>
<dbReference type="InterPro" id="IPR036942">
    <property type="entry name" value="Beta-barrel_TonB_sf"/>
</dbReference>
<feature type="domain" description="TonB-dependent receptor plug" evidence="15">
    <location>
        <begin position="109"/>
        <end position="215"/>
    </location>
</feature>
<sequence>MKQTLTLFLLLFNLNLFAQKLEGTITDTNKNPIEGGFILNKRIDKHSHSNKLGYFVLEKVSTGDTLEISCMGFKTQKIVYQPAQKFLKIVLEESIFQLNEVTISPEVNAQSIISKIDLKTYPVNSSQEILRKVPGLFIGQHAGGGKAEQLFLRGFDLDHGTDINISVDGMPVNMVSHAHGQGYADLHFLIPETIEKIDYGKGPYFANKGNLTTAGYVEFQTKERIKESQVSVNAGMFNTFRTMALVNLLGQQEKQSAYIASEYLYSDGPFISPQKFNRVNVMGKYALELPNQHKINFSIAYFSSKWNASGQVPQRAIDEGLITRFGAIDDKEGGNTSRTNVNFQHTKKVGESLLIKNTAYYSHYNFELYSNFTFFLKDSINGDQIKQKESRDILGMQSEIHKYYTLPSGNLSWQSGVGFRYDAVNDIELSHTLNRTTILERLKFGNVKETNAFGFTGIEYHRGNWLINPALRLDYFNFNYLDKLNNNQVQSVAKVIASPKLNIIYNPDHDIQLFFKAGKGFHSNDTRVSSLASNSKQVLPAAYGADLGMIWKPQSRLILNMALWYLHLDQEFVYVGDEAVIEASGKSVRKGLDVGVRYQINNWLFFNADMTNTLARSIDEPEGANYIPLAPDFTLTGGLSVTHPSGFSGGLRVRHLGNRAANEDYSIVAKGYTVTDANVNYKFKKVNFGLMAENLFNVKWNETQFATESRLQNEANAVEEIHFTPGFPFFLKATVGISL</sequence>